<reference evidence="5 6" key="1">
    <citation type="submission" date="2015-11" db="EMBL/GenBank/DDBJ databases">
        <title>Expanding the genomic diversity of Burkholderia species for the development of highly accurate diagnostics.</title>
        <authorList>
            <person name="Sahl J."/>
            <person name="Keim P."/>
            <person name="Wagner D."/>
        </authorList>
    </citation>
    <scope>NUCLEOTIDE SEQUENCE [LARGE SCALE GENOMIC DNA]</scope>
    <source>
        <strain evidence="5 6">MSMB1585WGS</strain>
    </source>
</reference>
<dbReference type="EMBL" id="CP013445">
    <property type="protein sequence ID" value="AOK21762.1"/>
    <property type="molecule type" value="Genomic_DNA"/>
</dbReference>
<name>A0A105E7L3_9BURK</name>
<keyword evidence="2" id="KW-0472">Membrane</keyword>
<organism evidence="5 6">
    <name type="scientific">Burkholderia ubonensis</name>
    <dbReference type="NCBI Taxonomy" id="101571"/>
    <lineage>
        <taxon>Bacteria</taxon>
        <taxon>Pseudomonadati</taxon>
        <taxon>Pseudomonadota</taxon>
        <taxon>Betaproteobacteria</taxon>
        <taxon>Burkholderiales</taxon>
        <taxon>Burkholderiaceae</taxon>
        <taxon>Burkholderia</taxon>
        <taxon>Burkholderia cepacia complex</taxon>
    </lineage>
</organism>
<evidence type="ECO:0000313" key="5">
    <source>
        <dbReference type="EMBL" id="KVN74878.1"/>
    </source>
</evidence>
<feature type="signal peptide" evidence="2">
    <location>
        <begin position="1"/>
        <end position="28"/>
    </location>
</feature>
<keyword evidence="2" id="KW-1134">Transmembrane beta strand</keyword>
<dbReference type="AlphaFoldDB" id="A0A105E7L3"/>
<evidence type="ECO:0000313" key="4">
    <source>
        <dbReference type="EMBL" id="AOK21762.1"/>
    </source>
</evidence>
<keyword evidence="2" id="KW-0732">Signal</keyword>
<dbReference type="Proteomes" id="UP000095100">
    <property type="component" value="Chromosome 3"/>
</dbReference>
<dbReference type="PANTHER" id="PTHR30203">
    <property type="entry name" value="OUTER MEMBRANE CATION EFFLUX PROTEIN"/>
    <property type="match status" value="1"/>
</dbReference>
<dbReference type="InterPro" id="IPR010131">
    <property type="entry name" value="MdtP/NodT-like"/>
</dbReference>
<reference evidence="4 7" key="2">
    <citation type="submission" date="2015-12" db="EMBL/GenBank/DDBJ databases">
        <title>Diversity of Burkholderia near neighbor genomes.</title>
        <authorList>
            <person name="Sahl J."/>
            <person name="Wagner D."/>
            <person name="Keim P."/>
        </authorList>
    </citation>
    <scope>NUCLEOTIDE SEQUENCE [LARGE SCALE GENOMIC DNA]</scope>
    <source>
        <strain evidence="4 7">MSMB1189WGS</strain>
    </source>
</reference>
<dbReference type="Gene3D" id="2.20.200.10">
    <property type="entry name" value="Outer membrane efflux proteins (OEP)"/>
    <property type="match status" value="1"/>
</dbReference>
<keyword evidence="3" id="KW-0175">Coiled coil</keyword>
<protein>
    <submittedName>
        <fullName evidence="5">RND transporter</fullName>
    </submittedName>
</protein>
<feature type="chain" id="PRO_5010752028" evidence="2">
    <location>
        <begin position="29"/>
        <end position="480"/>
    </location>
</feature>
<dbReference type="GO" id="GO:0015562">
    <property type="term" value="F:efflux transmembrane transporter activity"/>
    <property type="evidence" value="ECO:0007669"/>
    <property type="project" value="InterPro"/>
</dbReference>
<evidence type="ECO:0000313" key="6">
    <source>
        <dbReference type="Proteomes" id="UP000057910"/>
    </source>
</evidence>
<evidence type="ECO:0000256" key="2">
    <source>
        <dbReference type="RuleBase" id="RU362097"/>
    </source>
</evidence>
<accession>A0A105E7L3</accession>
<dbReference type="SUPFAM" id="SSF56954">
    <property type="entry name" value="Outer membrane efflux proteins (OEP)"/>
    <property type="match status" value="1"/>
</dbReference>
<proteinExistence type="inferred from homology"/>
<dbReference type="InterPro" id="IPR003423">
    <property type="entry name" value="OMP_efflux"/>
</dbReference>
<dbReference type="Gene3D" id="1.20.1600.10">
    <property type="entry name" value="Outer membrane efflux proteins (OEP)"/>
    <property type="match status" value="1"/>
</dbReference>
<keyword evidence="2" id="KW-0812">Transmembrane</keyword>
<dbReference type="EMBL" id="LPAD01000110">
    <property type="protein sequence ID" value="KVN74878.1"/>
    <property type="molecule type" value="Genomic_DNA"/>
</dbReference>
<evidence type="ECO:0000313" key="7">
    <source>
        <dbReference type="Proteomes" id="UP000095100"/>
    </source>
</evidence>
<feature type="coiled-coil region" evidence="3">
    <location>
        <begin position="359"/>
        <end position="397"/>
    </location>
</feature>
<keyword evidence="2" id="KW-0564">Palmitate</keyword>
<comment type="subcellular location">
    <subcellularLocation>
        <location evidence="2">Cell membrane</location>
        <topology evidence="2">Lipid-anchor</topology>
    </subcellularLocation>
</comment>
<dbReference type="GO" id="GO:0005886">
    <property type="term" value="C:plasma membrane"/>
    <property type="evidence" value="ECO:0007669"/>
    <property type="project" value="UniProtKB-SubCell"/>
</dbReference>
<gene>
    <name evidence="5" type="ORF">WJ68_27555</name>
    <name evidence="4" type="ORF">WK67_03210</name>
</gene>
<dbReference type="Proteomes" id="UP000057910">
    <property type="component" value="Unassembled WGS sequence"/>
</dbReference>
<comment type="similarity">
    <text evidence="1 2">Belongs to the outer membrane factor (OMF) (TC 1.B.17) family.</text>
</comment>
<sequence length="480" mass="51633">MSRQLTSLAWPAMLALLSGCMTVGPDFAAPADTTPARYRHASSEATSVSLPDEWWTVFGDPALNALEARAFRNSPSLKAGAERLLRAQALLGAARAQQLPAINANASAQRMRSSLNTQQAIVFGRQLILGNNIAAGLSMTYEIDLWGRVRRVVETADAQFRAAQSDYAGVALLLSTQVGRVYWQWRGVGTEQRILESALATRRETRELVTARFRTGFANELDLSRARVEEANAEAELHEVVRQRDALEHALAVLIGEAPSRPLDVSANAPLPAPPRIPVGLPAQLLAHRPDLSASVANLRAANAQVGVAEAAFYPGVQLTGDFGYASRNLRELTSGDSTQFNLGPLALTLPLFDGGRNRANLAAAKARYQEALADHQNKLLEALRETEDALSDVEQHALQADARKVAQESASRAYQVALTRYERGIATYLDVVDAQRSQLAADRAAAQTHTRRLLAAVDVIRATGGGWSAAPAAANASAR</sequence>
<evidence type="ECO:0000256" key="3">
    <source>
        <dbReference type="SAM" id="Coils"/>
    </source>
</evidence>
<dbReference type="Pfam" id="PF02321">
    <property type="entry name" value="OEP"/>
    <property type="match status" value="2"/>
</dbReference>
<dbReference type="RefSeq" id="WP_059713065.1">
    <property type="nucleotide sequence ID" value="NZ_CP013445.1"/>
</dbReference>
<dbReference type="NCBIfam" id="TIGR01845">
    <property type="entry name" value="outer_NodT"/>
    <property type="match status" value="1"/>
</dbReference>
<dbReference type="PANTHER" id="PTHR30203:SF32">
    <property type="entry name" value="CATION EFFLUX SYSTEM PROTEIN CUSC"/>
    <property type="match status" value="1"/>
</dbReference>
<keyword evidence="2" id="KW-0449">Lipoprotein</keyword>
<evidence type="ECO:0000256" key="1">
    <source>
        <dbReference type="ARBA" id="ARBA00007613"/>
    </source>
</evidence>
<dbReference type="PROSITE" id="PS51257">
    <property type="entry name" value="PROKAR_LIPOPROTEIN"/>
    <property type="match status" value="1"/>
</dbReference>
<feature type="coiled-coil region" evidence="3">
    <location>
        <begin position="223"/>
        <end position="250"/>
    </location>
</feature>